<organism evidence="2 3">
    <name type="scientific">Tropilaelaps mercedesae</name>
    <dbReference type="NCBI Taxonomy" id="418985"/>
    <lineage>
        <taxon>Eukaryota</taxon>
        <taxon>Metazoa</taxon>
        <taxon>Ecdysozoa</taxon>
        <taxon>Arthropoda</taxon>
        <taxon>Chelicerata</taxon>
        <taxon>Arachnida</taxon>
        <taxon>Acari</taxon>
        <taxon>Parasitiformes</taxon>
        <taxon>Mesostigmata</taxon>
        <taxon>Gamasina</taxon>
        <taxon>Dermanyssoidea</taxon>
        <taxon>Laelapidae</taxon>
        <taxon>Tropilaelaps</taxon>
    </lineage>
</organism>
<feature type="signal peptide" evidence="1">
    <location>
        <begin position="1"/>
        <end position="30"/>
    </location>
</feature>
<dbReference type="AlphaFoldDB" id="A0A1V9WYC7"/>
<sequence>MATTFSMAFAVGKEITVLLLLIAFAREISGNDEKQSGSQPKQRQQAQQKLKPHIIIVLADLSGLRDMFLVVEIR</sequence>
<keyword evidence="1" id="KW-0732">Signal</keyword>
<evidence type="ECO:0000313" key="2">
    <source>
        <dbReference type="EMBL" id="OQR66229.1"/>
    </source>
</evidence>
<feature type="chain" id="PRO_5012484001" evidence="1">
    <location>
        <begin position="31"/>
        <end position="74"/>
    </location>
</feature>
<evidence type="ECO:0000313" key="3">
    <source>
        <dbReference type="Proteomes" id="UP000192247"/>
    </source>
</evidence>
<accession>A0A1V9WYC7</accession>
<feature type="non-terminal residue" evidence="2">
    <location>
        <position position="74"/>
    </location>
</feature>
<proteinExistence type="predicted"/>
<dbReference type="InParanoid" id="A0A1V9WYC7"/>
<protein>
    <submittedName>
        <fullName evidence="2">Uncharacterized protein</fullName>
    </submittedName>
</protein>
<keyword evidence="3" id="KW-1185">Reference proteome</keyword>
<comment type="caution">
    <text evidence="2">The sequence shown here is derived from an EMBL/GenBank/DDBJ whole genome shotgun (WGS) entry which is preliminary data.</text>
</comment>
<reference evidence="2 3" key="1">
    <citation type="journal article" date="2017" name="Gigascience">
        <title>Draft genome of the honey bee ectoparasitic mite, Tropilaelaps mercedesae, is shaped by the parasitic life history.</title>
        <authorList>
            <person name="Dong X."/>
            <person name="Armstrong S.D."/>
            <person name="Xia D."/>
            <person name="Makepeace B.L."/>
            <person name="Darby A.C."/>
            <person name="Kadowaki T."/>
        </authorList>
    </citation>
    <scope>NUCLEOTIDE SEQUENCE [LARGE SCALE GENOMIC DNA]</scope>
    <source>
        <strain evidence="2">Wuxi-XJTLU</strain>
    </source>
</reference>
<dbReference type="Proteomes" id="UP000192247">
    <property type="component" value="Unassembled WGS sequence"/>
</dbReference>
<evidence type="ECO:0000256" key="1">
    <source>
        <dbReference type="SAM" id="SignalP"/>
    </source>
</evidence>
<gene>
    <name evidence="2" type="ORF">BIW11_05027</name>
</gene>
<name>A0A1V9WYC7_9ACAR</name>
<dbReference type="EMBL" id="MNPL01033339">
    <property type="protein sequence ID" value="OQR66229.1"/>
    <property type="molecule type" value="Genomic_DNA"/>
</dbReference>